<protein>
    <recommendedName>
        <fullName evidence="8">Rhodopsin domain-containing protein</fullName>
    </recommendedName>
</protein>
<evidence type="ECO:0000313" key="10">
    <source>
        <dbReference type="Proteomes" id="UP000696280"/>
    </source>
</evidence>
<evidence type="ECO:0000256" key="4">
    <source>
        <dbReference type="ARBA" id="ARBA00023136"/>
    </source>
</evidence>
<evidence type="ECO:0000256" key="2">
    <source>
        <dbReference type="ARBA" id="ARBA00022692"/>
    </source>
</evidence>
<evidence type="ECO:0000313" key="9">
    <source>
        <dbReference type="EMBL" id="CAG8949467.1"/>
    </source>
</evidence>
<comment type="caution">
    <text evidence="9">The sequence shown here is derived from an EMBL/GenBank/DDBJ whole genome shotgun (WGS) entry which is preliminary data.</text>
</comment>
<feature type="transmembrane region" description="Helical" evidence="7">
    <location>
        <begin position="136"/>
        <end position="158"/>
    </location>
</feature>
<keyword evidence="10" id="KW-1185">Reference proteome</keyword>
<evidence type="ECO:0000256" key="6">
    <source>
        <dbReference type="SAM" id="MobiDB-lite"/>
    </source>
</evidence>
<feature type="domain" description="Rhodopsin" evidence="8">
    <location>
        <begin position="41"/>
        <end position="281"/>
    </location>
</feature>
<organism evidence="9 10">
    <name type="scientific">Hymenoscyphus fraxineus</name>
    <dbReference type="NCBI Taxonomy" id="746836"/>
    <lineage>
        <taxon>Eukaryota</taxon>
        <taxon>Fungi</taxon>
        <taxon>Dikarya</taxon>
        <taxon>Ascomycota</taxon>
        <taxon>Pezizomycotina</taxon>
        <taxon>Leotiomycetes</taxon>
        <taxon>Helotiales</taxon>
        <taxon>Helotiaceae</taxon>
        <taxon>Hymenoscyphus</taxon>
    </lineage>
</organism>
<proteinExistence type="inferred from homology"/>
<feature type="region of interest" description="Disordered" evidence="6">
    <location>
        <begin position="296"/>
        <end position="350"/>
    </location>
</feature>
<sequence length="422" mass="47354">MASNMTDVDVEDGTASYAYRKTIIMAVDVGLVSLASVIVLLRFYTRVFISRYFGQDDWWMLLSWILALGNLAIWVLYLDLGSWKRRQDITQDDLRPLFLILWLMQWSLSFVHGTMNISVLTFYLRVFQDQSLRFRRLIHASIFFTTAASVVVVLIIVFQCTPVEAYWNGSQIFGNPRCLNNDYLLFTQSGLILLCDVVLFILPMKYIWQLNIPKWQRIQVMVLVGLGGFTCIASICRVVALHKLAHSLDRTYDGFDYSLWTSIELFVALITTCLPPCRPLFLKYCCTGRGRTSDYTWTRTTTPENIEPVSGTHLSKDATPSSSRRRLSSRSRGATPIDGEEMGPMGAMGGMGPMGAMGAMGGATVRIGAMGRIERVYSYQSSTRGSEHEGIGPMGRIERVYSYQSSTRGSENEGIGPMGRGG</sequence>
<feature type="transmembrane region" description="Helical" evidence="7">
    <location>
        <begin position="183"/>
        <end position="208"/>
    </location>
</feature>
<dbReference type="OrthoDB" id="444631at2759"/>
<name>A0A9N9KPX5_9HELO</name>
<evidence type="ECO:0000256" key="3">
    <source>
        <dbReference type="ARBA" id="ARBA00022989"/>
    </source>
</evidence>
<feature type="region of interest" description="Disordered" evidence="6">
    <location>
        <begin position="402"/>
        <end position="422"/>
    </location>
</feature>
<feature type="transmembrane region" description="Helical" evidence="7">
    <location>
        <begin position="257"/>
        <end position="274"/>
    </location>
</feature>
<evidence type="ECO:0000256" key="1">
    <source>
        <dbReference type="ARBA" id="ARBA00004141"/>
    </source>
</evidence>
<feature type="transmembrane region" description="Helical" evidence="7">
    <location>
        <begin position="57"/>
        <end position="77"/>
    </location>
</feature>
<comment type="subcellular location">
    <subcellularLocation>
        <location evidence="1">Membrane</location>
        <topology evidence="1">Multi-pass membrane protein</topology>
    </subcellularLocation>
</comment>
<dbReference type="PANTHER" id="PTHR33048">
    <property type="entry name" value="PTH11-LIKE INTEGRAL MEMBRANE PROTEIN (AFU_ORTHOLOGUE AFUA_5G11245)"/>
    <property type="match status" value="1"/>
</dbReference>
<dbReference type="GO" id="GO:0016020">
    <property type="term" value="C:membrane"/>
    <property type="evidence" value="ECO:0007669"/>
    <property type="project" value="UniProtKB-SubCell"/>
</dbReference>
<keyword evidence="4 7" id="KW-0472">Membrane</keyword>
<feature type="transmembrane region" description="Helical" evidence="7">
    <location>
        <begin position="97"/>
        <end position="124"/>
    </location>
</feature>
<gene>
    <name evidence="9" type="ORF">HYFRA_00007697</name>
</gene>
<reference evidence="9" key="1">
    <citation type="submission" date="2021-07" db="EMBL/GenBank/DDBJ databases">
        <authorList>
            <person name="Durling M."/>
        </authorList>
    </citation>
    <scope>NUCLEOTIDE SEQUENCE</scope>
</reference>
<keyword evidence="2 7" id="KW-0812">Transmembrane</keyword>
<dbReference type="InterPro" id="IPR052337">
    <property type="entry name" value="SAT4-like"/>
</dbReference>
<accession>A0A9N9KPX5</accession>
<evidence type="ECO:0000256" key="7">
    <source>
        <dbReference type="SAM" id="Phobius"/>
    </source>
</evidence>
<keyword evidence="3 7" id="KW-1133">Transmembrane helix</keyword>
<dbReference type="Pfam" id="PF20684">
    <property type="entry name" value="Fung_rhodopsin"/>
    <property type="match status" value="1"/>
</dbReference>
<dbReference type="InterPro" id="IPR049326">
    <property type="entry name" value="Rhodopsin_dom_fungi"/>
</dbReference>
<dbReference type="Proteomes" id="UP000696280">
    <property type="component" value="Unassembled WGS sequence"/>
</dbReference>
<dbReference type="AlphaFoldDB" id="A0A9N9KPX5"/>
<dbReference type="EMBL" id="CAJVRL010000014">
    <property type="protein sequence ID" value="CAG8949467.1"/>
    <property type="molecule type" value="Genomic_DNA"/>
</dbReference>
<evidence type="ECO:0000259" key="8">
    <source>
        <dbReference type="Pfam" id="PF20684"/>
    </source>
</evidence>
<feature type="transmembrane region" description="Helical" evidence="7">
    <location>
        <begin position="220"/>
        <end position="245"/>
    </location>
</feature>
<feature type="transmembrane region" description="Helical" evidence="7">
    <location>
        <begin position="23"/>
        <end position="45"/>
    </location>
</feature>
<comment type="similarity">
    <text evidence="5">Belongs to the SAT4 family.</text>
</comment>
<evidence type="ECO:0000256" key="5">
    <source>
        <dbReference type="ARBA" id="ARBA00038359"/>
    </source>
</evidence>
<dbReference type="PANTHER" id="PTHR33048:SF146">
    <property type="entry name" value="INTEGRAL MEMBRANE PROTEIN"/>
    <property type="match status" value="1"/>
</dbReference>